<dbReference type="InterPro" id="IPR050437">
    <property type="entry name" value="Ribos_protein_bS1-like"/>
</dbReference>
<evidence type="ECO:0000313" key="5">
    <source>
        <dbReference type="EMBL" id="MBK6087527.1"/>
    </source>
</evidence>
<dbReference type="GO" id="GO:0006412">
    <property type="term" value="P:translation"/>
    <property type="evidence" value="ECO:0007669"/>
    <property type="project" value="TreeGrafter"/>
</dbReference>
<gene>
    <name evidence="5" type="ORF">JKK62_02485</name>
</gene>
<dbReference type="SUPFAM" id="SSF50249">
    <property type="entry name" value="Nucleic acid-binding proteins"/>
    <property type="match status" value="2"/>
</dbReference>
<feature type="non-terminal residue" evidence="5">
    <location>
        <position position="1"/>
    </location>
</feature>
<evidence type="ECO:0000256" key="1">
    <source>
        <dbReference type="ARBA" id="ARBA00006767"/>
    </source>
</evidence>
<dbReference type="PROSITE" id="PS50126">
    <property type="entry name" value="S1"/>
    <property type="match status" value="2"/>
</dbReference>
<organism evidence="5 6">
    <name type="scientific">Ruminococcus difficilis</name>
    <dbReference type="NCBI Taxonomy" id="2763069"/>
    <lineage>
        <taxon>Bacteria</taxon>
        <taxon>Bacillati</taxon>
        <taxon>Bacillota</taxon>
        <taxon>Clostridia</taxon>
        <taxon>Eubacteriales</taxon>
        <taxon>Oscillospiraceae</taxon>
        <taxon>Ruminococcus</taxon>
    </lineage>
</organism>
<dbReference type="PANTHER" id="PTHR10724:SF7">
    <property type="entry name" value="SMALL RIBOSOMAL SUBUNIT PROTEIN BS1C"/>
    <property type="match status" value="1"/>
</dbReference>
<dbReference type="PANTHER" id="PTHR10724">
    <property type="entry name" value="30S RIBOSOMAL PROTEIN S1"/>
    <property type="match status" value="1"/>
</dbReference>
<sequence length="186" mass="19831">THIKHPSEVVNVGDTVEVYVKDINEETKKISLGFKNADDNPWAILKRDYPEGTVVKAKIVGLTTFGAFANIIPGIDGLIHISQIANKRIEKPADVLSVGEEVEAKITAIDFDKKRVSLSMRALLPEDEQAPVKAAPAVEEAVEEAAPAVEEAVEEAAPAVEEAVEEAAPAVEEAVEAVEEAAADAE</sequence>
<feature type="domain" description="S1 motif" evidence="4">
    <location>
        <begin position="52"/>
        <end position="121"/>
    </location>
</feature>
<evidence type="ECO:0000259" key="4">
    <source>
        <dbReference type="PROSITE" id="PS50126"/>
    </source>
</evidence>
<protein>
    <submittedName>
        <fullName evidence="5">S1 RNA-binding domain-containing protein</fullName>
    </submittedName>
</protein>
<reference evidence="5" key="1">
    <citation type="submission" date="2021-01" db="EMBL/GenBank/DDBJ databases">
        <title>Genome public.</title>
        <authorList>
            <person name="Liu C."/>
            <person name="Sun Q."/>
        </authorList>
    </citation>
    <scope>NUCLEOTIDE SEQUENCE</scope>
    <source>
        <strain evidence="5">M6</strain>
    </source>
</reference>
<dbReference type="AlphaFoldDB" id="A0A934TYB2"/>
<dbReference type="InterPro" id="IPR012340">
    <property type="entry name" value="NA-bd_OB-fold"/>
</dbReference>
<dbReference type="EMBL" id="JAEQMG010000038">
    <property type="protein sequence ID" value="MBK6087527.1"/>
    <property type="molecule type" value="Genomic_DNA"/>
</dbReference>
<dbReference type="Gene3D" id="2.40.50.140">
    <property type="entry name" value="Nucleic acid-binding proteins"/>
    <property type="match status" value="2"/>
</dbReference>
<dbReference type="GO" id="GO:0005840">
    <property type="term" value="C:ribosome"/>
    <property type="evidence" value="ECO:0007669"/>
    <property type="project" value="UniProtKB-KW"/>
</dbReference>
<dbReference type="RefSeq" id="WP_201426836.1">
    <property type="nucleotide sequence ID" value="NZ_JAEQMG010000038.1"/>
</dbReference>
<evidence type="ECO:0000256" key="2">
    <source>
        <dbReference type="ARBA" id="ARBA00022980"/>
    </source>
</evidence>
<keyword evidence="3" id="KW-0687">Ribonucleoprotein</keyword>
<evidence type="ECO:0000256" key="3">
    <source>
        <dbReference type="ARBA" id="ARBA00023274"/>
    </source>
</evidence>
<dbReference type="Pfam" id="PF00575">
    <property type="entry name" value="S1"/>
    <property type="match status" value="2"/>
</dbReference>
<keyword evidence="6" id="KW-1185">Reference proteome</keyword>
<name>A0A934TYB2_9FIRM</name>
<dbReference type="SMART" id="SM00316">
    <property type="entry name" value="S1"/>
    <property type="match status" value="1"/>
</dbReference>
<accession>A0A934TYB2</accession>
<dbReference type="Proteomes" id="UP000633365">
    <property type="component" value="Unassembled WGS sequence"/>
</dbReference>
<dbReference type="GO" id="GO:0003729">
    <property type="term" value="F:mRNA binding"/>
    <property type="evidence" value="ECO:0007669"/>
    <property type="project" value="TreeGrafter"/>
</dbReference>
<evidence type="ECO:0000313" key="6">
    <source>
        <dbReference type="Proteomes" id="UP000633365"/>
    </source>
</evidence>
<dbReference type="GO" id="GO:0003735">
    <property type="term" value="F:structural constituent of ribosome"/>
    <property type="evidence" value="ECO:0007669"/>
    <property type="project" value="TreeGrafter"/>
</dbReference>
<comment type="caution">
    <text evidence="5">The sequence shown here is derived from an EMBL/GenBank/DDBJ whole genome shotgun (WGS) entry which is preliminary data.</text>
</comment>
<comment type="similarity">
    <text evidence="1">Belongs to the bacterial ribosomal protein bS1 family.</text>
</comment>
<dbReference type="InterPro" id="IPR003029">
    <property type="entry name" value="S1_domain"/>
</dbReference>
<dbReference type="GO" id="GO:1990904">
    <property type="term" value="C:ribonucleoprotein complex"/>
    <property type="evidence" value="ECO:0007669"/>
    <property type="project" value="UniProtKB-KW"/>
</dbReference>
<feature type="domain" description="S1 motif" evidence="4">
    <location>
        <begin position="1"/>
        <end position="35"/>
    </location>
</feature>
<proteinExistence type="inferred from homology"/>
<keyword evidence="2" id="KW-0689">Ribosomal protein</keyword>